<dbReference type="SUPFAM" id="SSF54373">
    <property type="entry name" value="FAD-linked reductases, C-terminal domain"/>
    <property type="match status" value="1"/>
</dbReference>
<evidence type="ECO:0000313" key="7">
    <source>
        <dbReference type="EMBL" id="CAI8007515.1"/>
    </source>
</evidence>
<dbReference type="PANTHER" id="PTHR11552">
    <property type="entry name" value="GLUCOSE-METHANOL-CHOLINE GMC OXIDOREDUCTASE"/>
    <property type="match status" value="1"/>
</dbReference>
<dbReference type="Gene3D" id="3.50.50.60">
    <property type="entry name" value="FAD/NAD(P)-binding domain"/>
    <property type="match status" value="1"/>
</dbReference>
<accession>A0AA35R9U4</accession>
<keyword evidence="4" id="KW-0274">FAD</keyword>
<organism evidence="7 8">
    <name type="scientific">Geodia barretti</name>
    <name type="common">Barrett's horny sponge</name>
    <dbReference type="NCBI Taxonomy" id="519541"/>
    <lineage>
        <taxon>Eukaryota</taxon>
        <taxon>Metazoa</taxon>
        <taxon>Porifera</taxon>
        <taxon>Demospongiae</taxon>
        <taxon>Heteroscleromorpha</taxon>
        <taxon>Tetractinellida</taxon>
        <taxon>Astrophorina</taxon>
        <taxon>Geodiidae</taxon>
        <taxon>Geodia</taxon>
    </lineage>
</organism>
<dbReference type="EMBL" id="CASHTH010000782">
    <property type="protein sequence ID" value="CAI8007515.1"/>
    <property type="molecule type" value="Genomic_DNA"/>
</dbReference>
<dbReference type="SUPFAM" id="SSF51905">
    <property type="entry name" value="FAD/NAD(P)-binding domain"/>
    <property type="match status" value="1"/>
</dbReference>
<dbReference type="GO" id="GO:0050660">
    <property type="term" value="F:flavin adenine dinucleotide binding"/>
    <property type="evidence" value="ECO:0007669"/>
    <property type="project" value="InterPro"/>
</dbReference>
<dbReference type="Pfam" id="PF00732">
    <property type="entry name" value="GMC_oxred_N"/>
    <property type="match status" value="1"/>
</dbReference>
<gene>
    <name evidence="7" type="ORF">GBAR_LOCUS5241</name>
</gene>
<evidence type="ECO:0000259" key="6">
    <source>
        <dbReference type="Pfam" id="PF05199"/>
    </source>
</evidence>
<evidence type="ECO:0000259" key="5">
    <source>
        <dbReference type="Pfam" id="PF00732"/>
    </source>
</evidence>
<reference evidence="7" key="1">
    <citation type="submission" date="2023-03" db="EMBL/GenBank/DDBJ databases">
        <authorList>
            <person name="Steffen K."/>
            <person name="Cardenas P."/>
        </authorList>
    </citation>
    <scope>NUCLEOTIDE SEQUENCE</scope>
</reference>
<dbReference type="GO" id="GO:0016614">
    <property type="term" value="F:oxidoreductase activity, acting on CH-OH group of donors"/>
    <property type="evidence" value="ECO:0007669"/>
    <property type="project" value="InterPro"/>
</dbReference>
<dbReference type="InterPro" id="IPR007867">
    <property type="entry name" value="GMC_OxRtase_C"/>
</dbReference>
<evidence type="ECO:0000256" key="4">
    <source>
        <dbReference type="ARBA" id="ARBA00022827"/>
    </source>
</evidence>
<comment type="caution">
    <text evidence="7">The sequence shown here is derived from an EMBL/GenBank/DDBJ whole genome shotgun (WGS) entry which is preliminary data.</text>
</comment>
<feature type="domain" description="Glucose-methanol-choline oxidoreductase C-terminal" evidence="6">
    <location>
        <begin position="249"/>
        <end position="383"/>
    </location>
</feature>
<comment type="cofactor">
    <cofactor evidence="1">
        <name>FAD</name>
        <dbReference type="ChEBI" id="CHEBI:57692"/>
    </cofactor>
</comment>
<feature type="domain" description="Glucose-methanol-choline oxidoreductase N-terminal" evidence="5">
    <location>
        <begin position="36"/>
        <end position="176"/>
    </location>
</feature>
<dbReference type="AlphaFoldDB" id="A0AA35R9U4"/>
<dbReference type="Proteomes" id="UP001174909">
    <property type="component" value="Unassembled WGS sequence"/>
</dbReference>
<comment type="similarity">
    <text evidence="2">Belongs to the GMC oxidoreductase family.</text>
</comment>
<dbReference type="InterPro" id="IPR012132">
    <property type="entry name" value="GMC_OxRdtase"/>
</dbReference>
<dbReference type="Gene3D" id="3.30.410.40">
    <property type="match status" value="1"/>
</dbReference>
<proteinExistence type="inferred from homology"/>
<sequence length="410" mass="45925">MPFFRKLETDTDFSDDFHGTEGPIICHRFKRETWLPAQTGFYNACIDAGFPIVEDLNAPDAHGVGPFPCNNPDGIRWSTNVGYLSQARHRLNLTIRANCMAHRLLFDGKRVTGVDVESGGERFIAEADQIVLSSGTIANPQLLMLSGVGPADHLQEMGIPVVHDLPGVGRNFSDHPLIFITASVHDHVDLDGLAPRIQVGLRYTATGSERPNDMMMWMQSFASERINRGGDRMEPLGIRITGSIYLAASKGRITLTSSDPYVQPFLDYHLLEDPEDRRRMREVVRMAVDTFNHPELVAMVKERTEPLDSDLESDDALDAWMLREVTTGQHLTSTCRMGPASDPMNVVDQRGRVHGIDGLRVADASVMPDTVRANTNVTTMMIGERIADYIRRCRHVRVLDAQTHRIYHRI</sequence>
<dbReference type="InterPro" id="IPR000172">
    <property type="entry name" value="GMC_OxRdtase_N"/>
</dbReference>
<protein>
    <submittedName>
        <fullName evidence="7">Oxygen-dependent choline dehydrogenase</fullName>
    </submittedName>
</protein>
<dbReference type="InterPro" id="IPR036188">
    <property type="entry name" value="FAD/NAD-bd_sf"/>
</dbReference>
<keyword evidence="3" id="KW-0285">Flavoprotein</keyword>
<keyword evidence="8" id="KW-1185">Reference proteome</keyword>
<evidence type="ECO:0000256" key="3">
    <source>
        <dbReference type="ARBA" id="ARBA00022630"/>
    </source>
</evidence>
<name>A0AA35R9U4_GEOBA</name>
<dbReference type="Pfam" id="PF05199">
    <property type="entry name" value="GMC_oxred_C"/>
    <property type="match status" value="1"/>
</dbReference>
<evidence type="ECO:0000256" key="2">
    <source>
        <dbReference type="ARBA" id="ARBA00010790"/>
    </source>
</evidence>
<dbReference type="PANTHER" id="PTHR11552:SF147">
    <property type="entry name" value="CHOLINE DEHYDROGENASE, MITOCHONDRIAL"/>
    <property type="match status" value="1"/>
</dbReference>
<evidence type="ECO:0000256" key="1">
    <source>
        <dbReference type="ARBA" id="ARBA00001974"/>
    </source>
</evidence>
<evidence type="ECO:0000313" key="8">
    <source>
        <dbReference type="Proteomes" id="UP001174909"/>
    </source>
</evidence>